<accession>A0ABU9ECZ9</accession>
<evidence type="ECO:0000256" key="6">
    <source>
        <dbReference type="PROSITE-ProRule" id="PRU10141"/>
    </source>
</evidence>
<feature type="domain" description="Protein kinase" evidence="7">
    <location>
        <begin position="90"/>
        <end position="385"/>
    </location>
</feature>
<dbReference type="Gene3D" id="1.10.510.10">
    <property type="entry name" value="Transferase(Phosphotransferase) domain 1"/>
    <property type="match status" value="1"/>
</dbReference>
<name>A0ABU9ECZ9_9BACT</name>
<dbReference type="PANTHER" id="PTHR43289:SF34">
    <property type="entry name" value="SERINE_THREONINE-PROTEIN KINASE YBDM-RELATED"/>
    <property type="match status" value="1"/>
</dbReference>
<evidence type="ECO:0000256" key="1">
    <source>
        <dbReference type="ARBA" id="ARBA00022679"/>
    </source>
</evidence>
<gene>
    <name evidence="8" type="ORF">WI372_16560</name>
</gene>
<keyword evidence="9" id="KW-1185">Reference proteome</keyword>
<dbReference type="Pfam" id="PF13424">
    <property type="entry name" value="TPR_12"/>
    <property type="match status" value="4"/>
</dbReference>
<dbReference type="PANTHER" id="PTHR43289">
    <property type="entry name" value="MITOGEN-ACTIVATED PROTEIN KINASE KINASE KINASE 20-RELATED"/>
    <property type="match status" value="1"/>
</dbReference>
<dbReference type="SMART" id="SM00028">
    <property type="entry name" value="TPR"/>
    <property type="match status" value="6"/>
</dbReference>
<dbReference type="SUPFAM" id="SSF48452">
    <property type="entry name" value="TPR-like"/>
    <property type="match status" value="3"/>
</dbReference>
<comment type="caution">
    <text evidence="8">The sequence shown here is derived from an EMBL/GenBank/DDBJ whole genome shotgun (WGS) entry which is preliminary data.</text>
</comment>
<dbReference type="InterPro" id="IPR011009">
    <property type="entry name" value="Kinase-like_dom_sf"/>
</dbReference>
<dbReference type="PROSITE" id="PS50005">
    <property type="entry name" value="TPR"/>
    <property type="match status" value="1"/>
</dbReference>
<dbReference type="GO" id="GO:0004674">
    <property type="term" value="F:protein serine/threonine kinase activity"/>
    <property type="evidence" value="ECO:0007669"/>
    <property type="project" value="UniProtKB-EC"/>
</dbReference>
<evidence type="ECO:0000313" key="9">
    <source>
        <dbReference type="Proteomes" id="UP001484239"/>
    </source>
</evidence>
<proteinExistence type="predicted"/>
<dbReference type="Proteomes" id="UP001484239">
    <property type="component" value="Unassembled WGS sequence"/>
</dbReference>
<dbReference type="InterPro" id="IPR000719">
    <property type="entry name" value="Prot_kinase_dom"/>
</dbReference>
<dbReference type="EMBL" id="JBBHLI010000013">
    <property type="protein sequence ID" value="MEK9502608.1"/>
    <property type="molecule type" value="Genomic_DNA"/>
</dbReference>
<dbReference type="Gene3D" id="3.30.200.20">
    <property type="entry name" value="Phosphorylase Kinase, domain 1"/>
    <property type="match status" value="1"/>
</dbReference>
<dbReference type="InterPro" id="IPR008271">
    <property type="entry name" value="Ser/Thr_kinase_AS"/>
</dbReference>
<feature type="binding site" evidence="6">
    <location>
        <position position="121"/>
    </location>
    <ligand>
        <name>ATP</name>
        <dbReference type="ChEBI" id="CHEBI:30616"/>
    </ligand>
</feature>
<feature type="repeat" description="TPR" evidence="5">
    <location>
        <begin position="573"/>
        <end position="606"/>
    </location>
</feature>
<dbReference type="InterPro" id="IPR011990">
    <property type="entry name" value="TPR-like_helical_dom_sf"/>
</dbReference>
<protein>
    <submittedName>
        <fullName evidence="8">Serine/threonine-protein kinase</fullName>
        <ecNumber evidence="8">2.7.11.1</ecNumber>
    </submittedName>
</protein>
<evidence type="ECO:0000256" key="2">
    <source>
        <dbReference type="ARBA" id="ARBA00022741"/>
    </source>
</evidence>
<dbReference type="SUPFAM" id="SSF56112">
    <property type="entry name" value="Protein kinase-like (PK-like)"/>
    <property type="match status" value="1"/>
</dbReference>
<dbReference type="PROSITE" id="PS50011">
    <property type="entry name" value="PROTEIN_KINASE_DOM"/>
    <property type="match status" value="1"/>
</dbReference>
<keyword evidence="3 8" id="KW-0418">Kinase</keyword>
<evidence type="ECO:0000256" key="3">
    <source>
        <dbReference type="ARBA" id="ARBA00022777"/>
    </source>
</evidence>
<evidence type="ECO:0000256" key="4">
    <source>
        <dbReference type="ARBA" id="ARBA00022840"/>
    </source>
</evidence>
<keyword evidence="2 6" id="KW-0547">Nucleotide-binding</keyword>
<dbReference type="Pfam" id="PF00069">
    <property type="entry name" value="Pkinase"/>
    <property type="match status" value="1"/>
</dbReference>
<evidence type="ECO:0000259" key="7">
    <source>
        <dbReference type="PROSITE" id="PS50011"/>
    </source>
</evidence>
<organism evidence="8 9">
    <name type="scientific">Gaopeijia maritima</name>
    <dbReference type="NCBI Taxonomy" id="3119007"/>
    <lineage>
        <taxon>Bacteria</taxon>
        <taxon>Pseudomonadati</taxon>
        <taxon>Gemmatimonadota</taxon>
        <taxon>Longimicrobiia</taxon>
        <taxon>Gaopeijiales</taxon>
        <taxon>Gaopeijiaceae</taxon>
        <taxon>Gaopeijia</taxon>
    </lineage>
</organism>
<sequence length="892" mass="97043">MTGDDAGTSDRWARLDAHFAEAADLGAEERDAYLDAVRADDPALAAELASMLHWDTSGGGEQLDEAIRGVAEEVLDEREASRAGARIGPYRVVEELGHGGMGTVYLAERDDGAYEARVAIKLIRGGVASRDQIRRFREERQILANLDHPNIARLLDGGTTDDGLPYVVMELVEGEPIDRYCDHHRLSITDRVHLFRSVCDAVSHAHRNLVVHRDLKPGNILVTDDGVPKLLDFGIAKLVEDDGEGATRTALAMTPAYASPEQVRGEPVTTATDVYALGAVLYQLLTGHPAHRFDSRAPGDIQRAICEQGPDRPSTVVTRAPTDDDGTPLVSLADLGEARGTSPERLRHRLEGDLDTIVLMALRKEPERRYGSVDALSRDLANHLLGLPVAARGDAWSYRARRFVSRNRAQVVAGATAVVSLLGFGIYHTARLSDERDRARVEADKAERLAEFLGGLFTIDDRAPAVGAEVTALELLDRGAESISELDDAEVRADLQYTLGRAFTNLGLFDRGTPLLTASEETTRALRGEDDPETAATRSALADNLWERGDYEAADSVLRAALPGFAEYPEQYAATVSSRGRALLRMNRFDEARQAYEEALALYAEIEGDQRERRAAVLNQLGQIDLATDDRAGAEQRLREAIAIQRELDTEGRGTLAATLQTLGSVLVGRREFDEAEALLLEGLALEEPRLGANHPDLAPTLAELSALYRLQGAPERALPYTRRAVEIGRARGEDHSDLAYDLTNLAQVLIDTGDLDEAETTARESMRMSAATDGPASPFLARATLTLAVVLREQGRMTEARTEVDAAVAIAEAALPPGHSFTANLLSNRARIARATGDMATAERDARAAWESYAEAFGETDARTREVAGFLADLYTDADRAAEAAEWNARR</sequence>
<dbReference type="PROSITE" id="PS00107">
    <property type="entry name" value="PROTEIN_KINASE_ATP"/>
    <property type="match status" value="1"/>
</dbReference>
<dbReference type="InterPro" id="IPR017441">
    <property type="entry name" value="Protein_kinase_ATP_BS"/>
</dbReference>
<evidence type="ECO:0000313" key="8">
    <source>
        <dbReference type="EMBL" id="MEK9502608.1"/>
    </source>
</evidence>
<dbReference type="PROSITE" id="PS00108">
    <property type="entry name" value="PROTEIN_KINASE_ST"/>
    <property type="match status" value="1"/>
</dbReference>
<dbReference type="RefSeq" id="WP_405280230.1">
    <property type="nucleotide sequence ID" value="NZ_CP144380.1"/>
</dbReference>
<keyword evidence="5" id="KW-0802">TPR repeat</keyword>
<keyword evidence="4 6" id="KW-0067">ATP-binding</keyword>
<keyword evidence="1 8" id="KW-0808">Transferase</keyword>
<evidence type="ECO:0000256" key="5">
    <source>
        <dbReference type="PROSITE-ProRule" id="PRU00339"/>
    </source>
</evidence>
<dbReference type="EC" id="2.7.11.1" evidence="8"/>
<dbReference type="SMART" id="SM00220">
    <property type="entry name" value="S_TKc"/>
    <property type="match status" value="1"/>
</dbReference>
<dbReference type="Gene3D" id="1.25.40.10">
    <property type="entry name" value="Tetratricopeptide repeat domain"/>
    <property type="match status" value="3"/>
</dbReference>
<reference evidence="8 9" key="1">
    <citation type="submission" date="2024-02" db="EMBL/GenBank/DDBJ databases">
        <title>A novel Gemmatimonadota bacterium.</title>
        <authorList>
            <person name="Du Z.-J."/>
            <person name="Ye Y.-Q."/>
        </authorList>
    </citation>
    <scope>NUCLEOTIDE SEQUENCE [LARGE SCALE GENOMIC DNA]</scope>
    <source>
        <strain evidence="8 9">DH-20</strain>
    </source>
</reference>
<dbReference type="CDD" id="cd14014">
    <property type="entry name" value="STKc_PknB_like"/>
    <property type="match status" value="1"/>
</dbReference>
<dbReference type="InterPro" id="IPR019734">
    <property type="entry name" value="TPR_rpt"/>
</dbReference>